<organism evidence="2 3">
    <name type="scientific">Trifolium pratense</name>
    <name type="common">Red clover</name>
    <dbReference type="NCBI Taxonomy" id="57577"/>
    <lineage>
        <taxon>Eukaryota</taxon>
        <taxon>Viridiplantae</taxon>
        <taxon>Streptophyta</taxon>
        <taxon>Embryophyta</taxon>
        <taxon>Tracheophyta</taxon>
        <taxon>Spermatophyta</taxon>
        <taxon>Magnoliopsida</taxon>
        <taxon>eudicotyledons</taxon>
        <taxon>Gunneridae</taxon>
        <taxon>Pentapetalae</taxon>
        <taxon>rosids</taxon>
        <taxon>fabids</taxon>
        <taxon>Fabales</taxon>
        <taxon>Fabaceae</taxon>
        <taxon>Papilionoideae</taxon>
        <taxon>50 kb inversion clade</taxon>
        <taxon>NPAAA clade</taxon>
        <taxon>Hologalegina</taxon>
        <taxon>IRL clade</taxon>
        <taxon>Trifolieae</taxon>
        <taxon>Trifolium</taxon>
    </lineage>
</organism>
<accession>A0A2K3KLN4</accession>
<reference evidence="2 3" key="1">
    <citation type="journal article" date="2014" name="Am. J. Bot.">
        <title>Genome assembly and annotation for red clover (Trifolium pratense; Fabaceae).</title>
        <authorList>
            <person name="Istvanek J."/>
            <person name="Jaros M."/>
            <person name="Krenek A."/>
            <person name="Repkova J."/>
        </authorList>
    </citation>
    <scope>NUCLEOTIDE SEQUENCE [LARGE SCALE GENOMIC DNA]</scope>
    <source>
        <strain evidence="3">cv. Tatra</strain>
        <tissue evidence="2">Young leaves</tissue>
    </source>
</reference>
<proteinExistence type="predicted"/>
<sequence>VEQVDVTANNVEEPDVIITNVCNGGGNVELSGNSSNPTLVSDEESVLSGAEFDDDGEDNDDDYIGGDDVTRAFDL</sequence>
<evidence type="ECO:0000256" key="1">
    <source>
        <dbReference type="SAM" id="MobiDB-lite"/>
    </source>
</evidence>
<evidence type="ECO:0000313" key="2">
    <source>
        <dbReference type="EMBL" id="PNX67218.1"/>
    </source>
</evidence>
<evidence type="ECO:0000313" key="3">
    <source>
        <dbReference type="Proteomes" id="UP000236291"/>
    </source>
</evidence>
<dbReference type="EMBL" id="ASHM01205681">
    <property type="protein sequence ID" value="PNX67218.1"/>
    <property type="molecule type" value="Genomic_DNA"/>
</dbReference>
<feature type="compositionally biased region" description="Polar residues" evidence="1">
    <location>
        <begin position="30"/>
        <end position="39"/>
    </location>
</feature>
<protein>
    <submittedName>
        <fullName evidence="2">Uncharacterized protein</fullName>
    </submittedName>
</protein>
<dbReference type="AlphaFoldDB" id="A0A2K3KLN4"/>
<feature type="non-terminal residue" evidence="2">
    <location>
        <position position="1"/>
    </location>
</feature>
<feature type="compositionally biased region" description="Acidic residues" evidence="1">
    <location>
        <begin position="41"/>
        <end position="65"/>
    </location>
</feature>
<gene>
    <name evidence="2" type="ORF">L195_g063414</name>
</gene>
<reference evidence="2 3" key="2">
    <citation type="journal article" date="2017" name="Front. Plant Sci.">
        <title>Gene Classification and Mining of Molecular Markers Useful in Red Clover (Trifolium pratense) Breeding.</title>
        <authorList>
            <person name="Istvanek J."/>
            <person name="Dluhosova J."/>
            <person name="Dluhos P."/>
            <person name="Patkova L."/>
            <person name="Nedelnik J."/>
            <person name="Repkova J."/>
        </authorList>
    </citation>
    <scope>NUCLEOTIDE SEQUENCE [LARGE SCALE GENOMIC DNA]</scope>
    <source>
        <strain evidence="3">cv. Tatra</strain>
        <tissue evidence="2">Young leaves</tissue>
    </source>
</reference>
<feature type="region of interest" description="Disordered" evidence="1">
    <location>
        <begin position="29"/>
        <end position="75"/>
    </location>
</feature>
<comment type="caution">
    <text evidence="2">The sequence shown here is derived from an EMBL/GenBank/DDBJ whole genome shotgun (WGS) entry which is preliminary data.</text>
</comment>
<dbReference type="Proteomes" id="UP000236291">
    <property type="component" value="Unassembled WGS sequence"/>
</dbReference>
<name>A0A2K3KLN4_TRIPR</name>